<name>A0A376B6V2_9ASCO</name>
<dbReference type="PANTHER" id="PTHR28019:SF2">
    <property type="entry name" value="CELL MEMBRANE PROTEIN YLR413W-RELATED"/>
    <property type="match status" value="1"/>
</dbReference>
<organism evidence="2 3">
    <name type="scientific">Saccharomycodes ludwigii</name>
    <dbReference type="NCBI Taxonomy" id="36035"/>
    <lineage>
        <taxon>Eukaryota</taxon>
        <taxon>Fungi</taxon>
        <taxon>Dikarya</taxon>
        <taxon>Ascomycota</taxon>
        <taxon>Saccharomycotina</taxon>
        <taxon>Saccharomycetes</taxon>
        <taxon>Saccharomycodales</taxon>
        <taxon>Saccharomycodaceae</taxon>
        <taxon>Saccharomycodes</taxon>
    </lineage>
</organism>
<dbReference type="GO" id="GO:0005886">
    <property type="term" value="C:plasma membrane"/>
    <property type="evidence" value="ECO:0007669"/>
    <property type="project" value="InterPro"/>
</dbReference>
<evidence type="ECO:0000313" key="3">
    <source>
        <dbReference type="Proteomes" id="UP000262825"/>
    </source>
</evidence>
<dbReference type="VEuPathDB" id="FungiDB:SCODWIG_02174"/>
<feature type="transmembrane region" description="Helical" evidence="1">
    <location>
        <begin position="144"/>
        <end position="167"/>
    </location>
</feature>
<keyword evidence="1" id="KW-1133">Transmembrane helix</keyword>
<reference evidence="3" key="1">
    <citation type="submission" date="2018-06" db="EMBL/GenBank/DDBJ databases">
        <authorList>
            <person name="Guldener U."/>
        </authorList>
    </citation>
    <scope>NUCLEOTIDE SEQUENCE [LARGE SCALE GENOMIC DNA]</scope>
    <source>
        <strain evidence="3">UTAD17</strain>
    </source>
</reference>
<dbReference type="PANTHER" id="PTHR28019">
    <property type="entry name" value="CELL MEMBRANE PROTEIN YLR413W-RELATED"/>
    <property type="match status" value="1"/>
</dbReference>
<proteinExistence type="predicted"/>
<dbReference type="InterPro" id="IPR052413">
    <property type="entry name" value="SUR7_domain"/>
</dbReference>
<keyword evidence="1" id="KW-0812">Transmembrane</keyword>
<evidence type="ECO:0000256" key="1">
    <source>
        <dbReference type="SAM" id="Phobius"/>
    </source>
</evidence>
<evidence type="ECO:0000313" key="2">
    <source>
        <dbReference type="EMBL" id="SSD60413.1"/>
    </source>
</evidence>
<dbReference type="GO" id="GO:0031505">
    <property type="term" value="P:fungal-type cell wall organization"/>
    <property type="evidence" value="ECO:0007669"/>
    <property type="project" value="TreeGrafter"/>
</dbReference>
<dbReference type="Gene3D" id="1.20.140.150">
    <property type="match status" value="1"/>
</dbReference>
<dbReference type="InterPro" id="IPR009571">
    <property type="entry name" value="SUR7/Rim9-like_fungi"/>
</dbReference>
<dbReference type="GO" id="GO:0051285">
    <property type="term" value="C:cell cortex of cell tip"/>
    <property type="evidence" value="ECO:0007669"/>
    <property type="project" value="TreeGrafter"/>
</dbReference>
<accession>A0A376B6V2</accession>
<dbReference type="OrthoDB" id="4480814at2759"/>
<feature type="transmembrane region" description="Helical" evidence="1">
    <location>
        <begin position="179"/>
        <end position="202"/>
    </location>
</feature>
<dbReference type="Pfam" id="PF06687">
    <property type="entry name" value="SUR7"/>
    <property type="match status" value="1"/>
</dbReference>
<feature type="transmembrane region" description="Helical" evidence="1">
    <location>
        <begin position="222"/>
        <end position="242"/>
    </location>
</feature>
<protein>
    <submittedName>
        <fullName evidence="2">Related to Protein PUN1</fullName>
    </submittedName>
</protein>
<keyword evidence="1" id="KW-0472">Membrane</keyword>
<keyword evidence="3" id="KW-1185">Reference proteome</keyword>
<gene>
    <name evidence="2" type="ORF">SCODWIG_02174</name>
</gene>
<sequence>MVNCCSLIITGFVTFATFILAIVACAGSTKNYIPLNKIYAAQINLVNLNESSVFASSTITSETDLDLPSYINVGLWSYCIAGSNGTVESCTSPSGIQEFNLQKMLYDNIDNNEALSLIDSIADIVLPSKITKNIKYYNNLCKCMFITIIIGIVLLFIGFVLNIIRLILHFSFLIWCCRFLTIISFISLLIGAGTSTATYMYLKSALKKEYTDYGISLSLGTNYYALLWASVGGCFLNLFLWFGMVRQNKPYKAAIVQPVAMEERQIL</sequence>
<dbReference type="AlphaFoldDB" id="A0A376B6V2"/>
<dbReference type="EMBL" id="UFAJ01000348">
    <property type="protein sequence ID" value="SSD60413.1"/>
    <property type="molecule type" value="Genomic_DNA"/>
</dbReference>
<dbReference type="Proteomes" id="UP000262825">
    <property type="component" value="Unassembled WGS sequence"/>
</dbReference>